<dbReference type="KEGG" id="ock:EXM22_01995"/>
<organism evidence="2 3">
    <name type="scientific">Oceanispirochaeta crateris</name>
    <dbReference type="NCBI Taxonomy" id="2518645"/>
    <lineage>
        <taxon>Bacteria</taxon>
        <taxon>Pseudomonadati</taxon>
        <taxon>Spirochaetota</taxon>
        <taxon>Spirochaetia</taxon>
        <taxon>Spirochaetales</taxon>
        <taxon>Spirochaetaceae</taxon>
        <taxon>Oceanispirochaeta</taxon>
    </lineage>
</organism>
<dbReference type="AlphaFoldDB" id="A0A5C1QKZ7"/>
<dbReference type="EMBL" id="CP036150">
    <property type="protein sequence ID" value="QEN06822.1"/>
    <property type="molecule type" value="Genomic_DNA"/>
</dbReference>
<dbReference type="Proteomes" id="UP000324209">
    <property type="component" value="Chromosome"/>
</dbReference>
<dbReference type="SUPFAM" id="SSF46955">
    <property type="entry name" value="Putative DNA-binding domain"/>
    <property type="match status" value="1"/>
</dbReference>
<dbReference type="InterPro" id="IPR041657">
    <property type="entry name" value="HTH_17"/>
</dbReference>
<dbReference type="GO" id="GO:0003677">
    <property type="term" value="F:DNA binding"/>
    <property type="evidence" value="ECO:0007669"/>
    <property type="project" value="UniProtKB-KW"/>
</dbReference>
<keyword evidence="2" id="KW-0238">DNA-binding</keyword>
<evidence type="ECO:0000313" key="2">
    <source>
        <dbReference type="EMBL" id="QEN06822.1"/>
    </source>
</evidence>
<keyword evidence="3" id="KW-1185">Reference proteome</keyword>
<dbReference type="Pfam" id="PF12728">
    <property type="entry name" value="HTH_17"/>
    <property type="match status" value="1"/>
</dbReference>
<gene>
    <name evidence="2" type="ORF">EXM22_01995</name>
</gene>
<proteinExistence type="predicted"/>
<evidence type="ECO:0000259" key="1">
    <source>
        <dbReference type="Pfam" id="PF12728"/>
    </source>
</evidence>
<dbReference type="Gene3D" id="3.90.105.50">
    <property type="match status" value="1"/>
</dbReference>
<accession>A0A5C1QKZ7</accession>
<dbReference type="NCBIfam" id="TIGR01764">
    <property type="entry name" value="excise"/>
    <property type="match status" value="1"/>
</dbReference>
<reference evidence="2 3" key="1">
    <citation type="submission" date="2019-02" db="EMBL/GenBank/DDBJ databases">
        <title>Complete Genome Sequence and Methylome Analysis of free living Spirochaetas.</title>
        <authorList>
            <person name="Fomenkov A."/>
            <person name="Dubinina G."/>
            <person name="Leshcheva N."/>
            <person name="Mikheeva N."/>
            <person name="Grabovich M."/>
            <person name="Vincze T."/>
            <person name="Roberts R.J."/>
        </authorList>
    </citation>
    <scope>NUCLEOTIDE SEQUENCE [LARGE SCALE GENOMIC DNA]</scope>
    <source>
        <strain evidence="2 3">K2</strain>
    </source>
</reference>
<name>A0A5C1QKZ7_9SPIO</name>
<dbReference type="InterPro" id="IPR010093">
    <property type="entry name" value="SinI_DNA-bd"/>
</dbReference>
<sequence length="63" mass="7118">MEGLLTVEEAADFTRLSTKTLYTYASQKRIPHIKLGSRLLFDQIQLKKWIIGNAVPAGEAEKK</sequence>
<dbReference type="InterPro" id="IPR038148">
    <property type="entry name" value="Tn1545/Tn916_Xis"/>
</dbReference>
<dbReference type="InterPro" id="IPR009061">
    <property type="entry name" value="DNA-bd_dom_put_sf"/>
</dbReference>
<dbReference type="RefSeq" id="WP_149484905.1">
    <property type="nucleotide sequence ID" value="NZ_CP036150.1"/>
</dbReference>
<protein>
    <submittedName>
        <fullName evidence="2">DNA-binding protein</fullName>
    </submittedName>
</protein>
<dbReference type="OrthoDB" id="1047381at2"/>
<feature type="domain" description="Helix-turn-helix" evidence="1">
    <location>
        <begin position="4"/>
        <end position="50"/>
    </location>
</feature>
<evidence type="ECO:0000313" key="3">
    <source>
        <dbReference type="Proteomes" id="UP000324209"/>
    </source>
</evidence>